<dbReference type="Proteomes" id="UP000571950">
    <property type="component" value="Unassembled WGS sequence"/>
</dbReference>
<name>A0A7W6BSD9_9SPHN</name>
<protein>
    <submittedName>
        <fullName evidence="2">Outer membrane murein-binding lipoprotein Lpp</fullName>
    </submittedName>
</protein>
<dbReference type="RefSeq" id="WP_188074055.1">
    <property type="nucleotide sequence ID" value="NZ_BSPS01000151.1"/>
</dbReference>
<proteinExistence type="predicted"/>
<organism evidence="2 3">
    <name type="scientific">Sphingobium jiangsuense</name>
    <dbReference type="NCBI Taxonomy" id="870476"/>
    <lineage>
        <taxon>Bacteria</taxon>
        <taxon>Pseudomonadati</taxon>
        <taxon>Pseudomonadota</taxon>
        <taxon>Alphaproteobacteria</taxon>
        <taxon>Sphingomonadales</taxon>
        <taxon>Sphingomonadaceae</taxon>
        <taxon>Sphingobium</taxon>
    </lineage>
</organism>
<gene>
    <name evidence="2" type="ORF">GGR43_004672</name>
</gene>
<reference evidence="2 3" key="1">
    <citation type="submission" date="2020-08" db="EMBL/GenBank/DDBJ databases">
        <title>Genomic Encyclopedia of Type Strains, Phase IV (KMG-IV): sequencing the most valuable type-strain genomes for metagenomic binning, comparative biology and taxonomic classification.</title>
        <authorList>
            <person name="Goeker M."/>
        </authorList>
    </citation>
    <scope>NUCLEOTIDE SEQUENCE [LARGE SCALE GENOMIC DNA]</scope>
    <source>
        <strain evidence="2 3">DSM 26189</strain>
    </source>
</reference>
<evidence type="ECO:0000313" key="2">
    <source>
        <dbReference type="EMBL" id="MBB3928927.1"/>
    </source>
</evidence>
<dbReference type="AlphaFoldDB" id="A0A7W6BSD9"/>
<comment type="caution">
    <text evidence="2">The sequence shown here is derived from an EMBL/GenBank/DDBJ whole genome shotgun (WGS) entry which is preliminary data.</text>
</comment>
<keyword evidence="1" id="KW-0175">Coiled coil</keyword>
<dbReference type="EMBL" id="JACIDT010000046">
    <property type="protein sequence ID" value="MBB3928927.1"/>
    <property type="molecule type" value="Genomic_DNA"/>
</dbReference>
<evidence type="ECO:0000256" key="1">
    <source>
        <dbReference type="SAM" id="Coils"/>
    </source>
</evidence>
<feature type="coiled-coil region" evidence="1">
    <location>
        <begin position="40"/>
        <end position="88"/>
    </location>
</feature>
<sequence length="215" mass="23804">MKITNIDPIVNMVLNPLTHEEAAVAGFRVMLKEAARHGGIESMLSRSQALLSRIKQLDNEVVALRTQVEAARRALADSEKARKAIIAEHTVRAERELKQRITNAVQAMINGTSPFLNGEIPAIEPTMKPKPVRRIAASAANKRTPKLRRGQHTDSIVLSLLTNRLKCVSTLFREAQGLGFTGTENTIRFAAIRLTQNGNAIDGHDEQNRIAYRRA</sequence>
<keyword evidence="2" id="KW-0449">Lipoprotein</keyword>
<evidence type="ECO:0000313" key="3">
    <source>
        <dbReference type="Proteomes" id="UP000571950"/>
    </source>
</evidence>
<keyword evidence="3" id="KW-1185">Reference proteome</keyword>
<accession>A0A7W6BSD9</accession>